<sequence>MRQCIGECSCSEEGSGPDDWLCRFNLATQATLREHFDGLAKVQLLMTKLNIIKNRHRIRQLGALMPVLRNVTRWSSTFSMVEMYYKINGVLDHIDDDTLANVIPTARDNIKLKALHEDLKKLESVNKKLQTAIPSTSNGDERLFSRAGIVFSRLHRGMSPTTLENVLFLQHTRSLWDASVVADAIERSNKKQQCSSQNHSIRLYTYPVSVFFRTQPVWILVKSGMRGGRVLGVIPPPESIPRSSSL</sequence>
<evidence type="ECO:0000313" key="1">
    <source>
        <dbReference type="EMBL" id="OWZ09522.1"/>
    </source>
</evidence>
<comment type="caution">
    <text evidence="1">The sequence shown here is derived from an EMBL/GenBank/DDBJ whole genome shotgun (WGS) entry which is preliminary data.</text>
</comment>
<evidence type="ECO:0000313" key="2">
    <source>
        <dbReference type="Proteomes" id="UP000198211"/>
    </source>
</evidence>
<gene>
    <name evidence="1" type="ORF">PHMEG_00017764</name>
</gene>
<name>A0A225VW09_9STRA</name>
<accession>A0A225VW09</accession>
<dbReference type="PANTHER" id="PTHR40866">
    <property type="entry name" value="BED-TYPE DOMAIN-CONTAINING PROTEIN"/>
    <property type="match status" value="1"/>
</dbReference>
<dbReference type="Proteomes" id="UP000198211">
    <property type="component" value="Unassembled WGS sequence"/>
</dbReference>
<evidence type="ECO:0008006" key="3">
    <source>
        <dbReference type="Google" id="ProtNLM"/>
    </source>
</evidence>
<dbReference type="PANTHER" id="PTHR40866:SF1">
    <property type="entry name" value="BED-TYPE DOMAIN-CONTAINING PROTEIN"/>
    <property type="match status" value="1"/>
</dbReference>
<dbReference type="EMBL" id="NBNE01002758">
    <property type="protein sequence ID" value="OWZ09522.1"/>
    <property type="molecule type" value="Genomic_DNA"/>
</dbReference>
<reference evidence="2" key="1">
    <citation type="submission" date="2017-03" db="EMBL/GenBank/DDBJ databases">
        <title>Phytopthora megakarya and P. palmivora, two closely related causual agents of cacao black pod achieved similar genome size and gene model numbers by different mechanisms.</title>
        <authorList>
            <person name="Ali S."/>
            <person name="Shao J."/>
            <person name="Larry D.J."/>
            <person name="Kronmiller B."/>
            <person name="Shen D."/>
            <person name="Strem M.D."/>
            <person name="Melnick R.L."/>
            <person name="Guiltinan M.J."/>
            <person name="Tyler B.M."/>
            <person name="Meinhardt L.W."/>
            <person name="Bailey B.A."/>
        </authorList>
    </citation>
    <scope>NUCLEOTIDE SEQUENCE [LARGE SCALE GENOMIC DNA]</scope>
    <source>
        <strain evidence="2">zdho120</strain>
    </source>
</reference>
<protein>
    <recommendedName>
        <fullName evidence="3">HAT C-terminal dimerisation domain-containing protein</fullName>
    </recommendedName>
</protein>
<dbReference type="AlphaFoldDB" id="A0A225VW09"/>
<organism evidence="1 2">
    <name type="scientific">Phytophthora megakarya</name>
    <dbReference type="NCBI Taxonomy" id="4795"/>
    <lineage>
        <taxon>Eukaryota</taxon>
        <taxon>Sar</taxon>
        <taxon>Stramenopiles</taxon>
        <taxon>Oomycota</taxon>
        <taxon>Peronosporomycetes</taxon>
        <taxon>Peronosporales</taxon>
        <taxon>Peronosporaceae</taxon>
        <taxon>Phytophthora</taxon>
    </lineage>
</organism>
<dbReference type="OrthoDB" id="109974at2759"/>
<keyword evidence="2" id="KW-1185">Reference proteome</keyword>
<proteinExistence type="predicted"/>